<evidence type="ECO:0000259" key="1">
    <source>
        <dbReference type="Pfam" id="PF13883"/>
    </source>
</evidence>
<feature type="domain" description="CREG-like beta-barrel" evidence="1">
    <location>
        <begin position="13"/>
        <end position="152"/>
    </location>
</feature>
<evidence type="ECO:0000313" key="2">
    <source>
        <dbReference type="EMBL" id="GGP23762.1"/>
    </source>
</evidence>
<sequence>MPQSVRYAEQWVTPAHALVRRCREGVLATQSQQWAGFPYASYLPYVCDETGSPLFVISTLAEHTRNLQTDAQCSFVVFDSSDAAAAAERVTLIGTAAPVDPSPLLVARIERYQPEALQFLALGDFAVWRLEVRALRYIAGFGRMGWSDAGQWAEAAQLSLEQEAQWLDQINMPGDLRLIGIDFDGVDVLRNGKLIRYGFDTPPMGTDALRAAVGRVLHET</sequence>
<dbReference type="EMBL" id="BMLX01000007">
    <property type="protein sequence ID" value="GGP23762.1"/>
    <property type="molecule type" value="Genomic_DNA"/>
</dbReference>
<dbReference type="Pfam" id="PF13883">
    <property type="entry name" value="CREG_beta-barrel"/>
    <property type="match status" value="1"/>
</dbReference>
<protein>
    <recommendedName>
        <fullName evidence="1">CREG-like beta-barrel domain-containing protein</fullName>
    </recommendedName>
</protein>
<dbReference type="InterPro" id="IPR012349">
    <property type="entry name" value="Split_barrel_FMN-bd"/>
</dbReference>
<comment type="caution">
    <text evidence="2">The sequence shown here is derived from an EMBL/GenBank/DDBJ whole genome shotgun (WGS) entry which is preliminary data.</text>
</comment>
<gene>
    <name evidence="2" type="ORF">GCM10010970_37620</name>
</gene>
<dbReference type="InterPro" id="IPR055343">
    <property type="entry name" value="CREG_beta-barrel"/>
</dbReference>
<organism evidence="2 3">
    <name type="scientific">Silvimonas iriomotensis</name>
    <dbReference type="NCBI Taxonomy" id="449662"/>
    <lineage>
        <taxon>Bacteria</taxon>
        <taxon>Pseudomonadati</taxon>
        <taxon>Pseudomonadota</taxon>
        <taxon>Betaproteobacteria</taxon>
        <taxon>Neisseriales</taxon>
        <taxon>Chitinibacteraceae</taxon>
        <taxon>Silvimonas</taxon>
    </lineage>
</organism>
<dbReference type="PANTHER" id="PTHR13343">
    <property type="entry name" value="CREG1 PROTEIN"/>
    <property type="match status" value="1"/>
</dbReference>
<keyword evidence="3" id="KW-1185">Reference proteome</keyword>
<dbReference type="Gene3D" id="2.30.110.10">
    <property type="entry name" value="Electron Transport, Fmn-binding Protein, Chain A"/>
    <property type="match status" value="1"/>
</dbReference>
<dbReference type="PANTHER" id="PTHR13343:SF17">
    <property type="entry name" value="CELLULAR REPRESSOR OF E1A-STIMULATED GENES, ISOFORM A"/>
    <property type="match status" value="1"/>
</dbReference>
<proteinExistence type="predicted"/>
<accession>A0ABQ2PED1</accession>
<evidence type="ECO:0000313" key="3">
    <source>
        <dbReference type="Proteomes" id="UP000637267"/>
    </source>
</evidence>
<dbReference type="Proteomes" id="UP000637267">
    <property type="component" value="Unassembled WGS sequence"/>
</dbReference>
<reference evidence="3" key="1">
    <citation type="journal article" date="2019" name="Int. J. Syst. Evol. Microbiol.">
        <title>The Global Catalogue of Microorganisms (GCM) 10K type strain sequencing project: providing services to taxonomists for standard genome sequencing and annotation.</title>
        <authorList>
            <consortium name="The Broad Institute Genomics Platform"/>
            <consortium name="The Broad Institute Genome Sequencing Center for Infectious Disease"/>
            <person name="Wu L."/>
            <person name="Ma J."/>
        </authorList>
    </citation>
    <scope>NUCLEOTIDE SEQUENCE [LARGE SCALE GENOMIC DNA]</scope>
    <source>
        <strain evidence="3">CGMCC 1.8859</strain>
    </source>
</reference>
<dbReference type="SUPFAM" id="SSF50475">
    <property type="entry name" value="FMN-binding split barrel"/>
    <property type="match status" value="1"/>
</dbReference>
<name>A0ABQ2PED1_9NEIS</name>
<dbReference type="RefSeq" id="WP_188706495.1">
    <property type="nucleotide sequence ID" value="NZ_BMLX01000007.1"/>
</dbReference>